<dbReference type="SMART" id="SM00455">
    <property type="entry name" value="RBD"/>
    <property type="match status" value="2"/>
</dbReference>
<dbReference type="CDD" id="cd08706">
    <property type="entry name" value="RGS_R12-like"/>
    <property type="match status" value="1"/>
</dbReference>
<dbReference type="Gene3D" id="2.30.42.10">
    <property type="match status" value="1"/>
</dbReference>
<evidence type="ECO:0000256" key="5">
    <source>
        <dbReference type="SAM" id="MobiDB-lite"/>
    </source>
</evidence>
<dbReference type="Gene3D" id="2.30.29.30">
    <property type="entry name" value="Pleckstrin-homology domain (PH domain)/Phosphotyrosine-binding domain (PTB)"/>
    <property type="match status" value="1"/>
</dbReference>
<dbReference type="CDD" id="cd06710">
    <property type="entry name" value="PDZ_RGS12-like"/>
    <property type="match status" value="1"/>
</dbReference>
<feature type="region of interest" description="Disordered" evidence="5">
    <location>
        <begin position="1615"/>
        <end position="1638"/>
    </location>
</feature>
<evidence type="ECO:0000256" key="3">
    <source>
        <dbReference type="ARBA" id="ARBA00022490"/>
    </source>
</evidence>
<dbReference type="InterPro" id="IPR044926">
    <property type="entry name" value="RGS_subdomain_2"/>
</dbReference>
<evidence type="ECO:0000313" key="9">
    <source>
        <dbReference type="EMBL" id="JAC37101.1"/>
    </source>
</evidence>
<dbReference type="InterPro" id="IPR046995">
    <property type="entry name" value="RGS10/12/14-like"/>
</dbReference>
<keyword evidence="4" id="KW-0677">Repeat</keyword>
<dbReference type="InterPro" id="IPR003116">
    <property type="entry name" value="RBD_dom"/>
</dbReference>
<feature type="compositionally biased region" description="Polar residues" evidence="5">
    <location>
        <begin position="1504"/>
        <end position="1516"/>
    </location>
</feature>
<dbReference type="SUPFAM" id="SSF48097">
    <property type="entry name" value="Regulator of G-protein signaling, RGS"/>
    <property type="match status" value="1"/>
</dbReference>
<reference evidence="9" key="1">
    <citation type="journal article" date="2014" name="BMC Genomics">
        <title>Characterizing the developmental transcriptome of the oriental fruit fly, Bactrocera dorsalis (Diptera: Tephritidae) through comparative genomic analysis with Drosophila melanogaster utilizing modENCODE datasets.</title>
        <authorList>
            <person name="Geib S.M."/>
            <person name="Calla B."/>
            <person name="Hall B."/>
            <person name="Hou S."/>
            <person name="Manoukis N.C."/>
        </authorList>
    </citation>
    <scope>NUCLEOTIDE SEQUENCE</scope>
    <source>
        <strain evidence="9">Punador</strain>
    </source>
</reference>
<dbReference type="Pfam" id="PF00595">
    <property type="entry name" value="PDZ"/>
    <property type="match status" value="1"/>
</dbReference>
<dbReference type="Gene3D" id="1.10.196.10">
    <property type="match status" value="1"/>
</dbReference>
<dbReference type="SMART" id="SM00315">
    <property type="entry name" value="RGS"/>
    <property type="match status" value="1"/>
</dbReference>
<dbReference type="Pfam" id="PF02196">
    <property type="entry name" value="RBD"/>
    <property type="match status" value="1"/>
</dbReference>
<dbReference type="Gene3D" id="3.10.20.90">
    <property type="entry name" value="Phosphatidylinositol 3-kinase Catalytic Subunit, Chain A, domain 1"/>
    <property type="match status" value="2"/>
</dbReference>
<evidence type="ECO:0000259" key="8">
    <source>
        <dbReference type="PROSITE" id="PS50898"/>
    </source>
</evidence>
<keyword evidence="3" id="KW-0963">Cytoplasm</keyword>
<proteinExistence type="predicted"/>
<feature type="region of interest" description="Disordered" evidence="5">
    <location>
        <begin position="1142"/>
        <end position="1170"/>
    </location>
</feature>
<dbReference type="Pfam" id="PF00615">
    <property type="entry name" value="RGS"/>
    <property type="match status" value="1"/>
</dbReference>
<feature type="region of interest" description="Disordered" evidence="5">
    <location>
        <begin position="516"/>
        <end position="538"/>
    </location>
</feature>
<feature type="domain" description="PDZ" evidence="6">
    <location>
        <begin position="70"/>
        <end position="147"/>
    </location>
</feature>
<evidence type="ECO:0000256" key="4">
    <source>
        <dbReference type="ARBA" id="ARBA00022737"/>
    </source>
</evidence>
<dbReference type="SUPFAM" id="SSF50156">
    <property type="entry name" value="PDZ domain-like"/>
    <property type="match status" value="1"/>
</dbReference>
<dbReference type="InterPro" id="IPR001478">
    <property type="entry name" value="PDZ"/>
</dbReference>
<evidence type="ECO:0000256" key="1">
    <source>
        <dbReference type="ARBA" id="ARBA00004496"/>
    </source>
</evidence>
<dbReference type="InterPro" id="IPR016137">
    <property type="entry name" value="RGS"/>
</dbReference>
<dbReference type="SMART" id="SM00390">
    <property type="entry name" value="GoLoco"/>
    <property type="match status" value="1"/>
</dbReference>
<organism evidence="9">
    <name type="scientific">Bactrocera dorsalis</name>
    <name type="common">Oriental fruit fly</name>
    <name type="synonym">Dacus dorsalis</name>
    <dbReference type="NCBI Taxonomy" id="27457"/>
    <lineage>
        <taxon>Eukaryota</taxon>
        <taxon>Metazoa</taxon>
        <taxon>Ecdysozoa</taxon>
        <taxon>Arthropoda</taxon>
        <taxon>Hexapoda</taxon>
        <taxon>Insecta</taxon>
        <taxon>Pterygota</taxon>
        <taxon>Neoptera</taxon>
        <taxon>Endopterygota</taxon>
        <taxon>Diptera</taxon>
        <taxon>Brachycera</taxon>
        <taxon>Muscomorpha</taxon>
        <taxon>Tephritoidea</taxon>
        <taxon>Tephritidae</taxon>
        <taxon>Bactrocera</taxon>
        <taxon>Bactrocera</taxon>
    </lineage>
</organism>
<dbReference type="GO" id="GO:0005096">
    <property type="term" value="F:GTPase activator activity"/>
    <property type="evidence" value="ECO:0007669"/>
    <property type="project" value="UniProtKB-KW"/>
</dbReference>
<protein>
    <submittedName>
        <fullName evidence="9">Regulator of G-protein signaling loco</fullName>
    </submittedName>
</protein>
<dbReference type="PROSITE" id="PS50877">
    <property type="entry name" value="GOLOCO"/>
    <property type="match status" value="1"/>
</dbReference>
<feature type="region of interest" description="Disordered" evidence="5">
    <location>
        <begin position="811"/>
        <end position="831"/>
    </location>
</feature>
<feature type="compositionally biased region" description="Low complexity" evidence="5">
    <location>
        <begin position="1618"/>
        <end position="1633"/>
    </location>
</feature>
<dbReference type="InterPro" id="IPR029071">
    <property type="entry name" value="Ubiquitin-like_domsf"/>
</dbReference>
<evidence type="ECO:0000256" key="2">
    <source>
        <dbReference type="ARBA" id="ARBA00022468"/>
    </source>
</evidence>
<dbReference type="PROSITE" id="PS50898">
    <property type="entry name" value="RBD"/>
    <property type="match status" value="2"/>
</dbReference>
<evidence type="ECO:0000259" key="7">
    <source>
        <dbReference type="PROSITE" id="PS50132"/>
    </source>
</evidence>
<dbReference type="CDD" id="cd17067">
    <property type="entry name" value="RBD2_RGS12_like"/>
    <property type="match status" value="1"/>
</dbReference>
<feature type="region of interest" description="Disordered" evidence="5">
    <location>
        <begin position="1441"/>
        <end position="1465"/>
    </location>
</feature>
<comment type="subcellular location">
    <subcellularLocation>
        <location evidence="1">Cytoplasm</location>
    </subcellularLocation>
</comment>
<dbReference type="GO" id="GO:0007165">
    <property type="term" value="P:signal transduction"/>
    <property type="evidence" value="ECO:0007669"/>
    <property type="project" value="InterPro"/>
</dbReference>
<dbReference type="InterPro" id="IPR011993">
    <property type="entry name" value="PH-like_dom_sf"/>
</dbReference>
<dbReference type="EMBL" id="GAKP01021851">
    <property type="protein sequence ID" value="JAC37101.1"/>
    <property type="molecule type" value="Transcribed_RNA"/>
</dbReference>
<dbReference type="GO" id="GO:0008277">
    <property type="term" value="P:regulation of G protein-coupled receptor signaling pathway"/>
    <property type="evidence" value="ECO:0007669"/>
    <property type="project" value="TreeGrafter"/>
</dbReference>
<feature type="region of interest" description="Disordered" evidence="5">
    <location>
        <begin position="1652"/>
        <end position="1680"/>
    </location>
</feature>
<dbReference type="PANTHER" id="PTHR45945:SF3">
    <property type="entry name" value="REGULATOR OF G-PROTEIN SIGNALING LOCO"/>
    <property type="match status" value="1"/>
</dbReference>
<dbReference type="SUPFAM" id="SSF54236">
    <property type="entry name" value="Ubiquitin-like"/>
    <property type="match status" value="2"/>
</dbReference>
<feature type="region of interest" description="Disordered" evidence="5">
    <location>
        <begin position="1724"/>
        <end position="1746"/>
    </location>
</feature>
<name>A0A034V1G3_BACDO</name>
<dbReference type="FunFam" id="1.10.167.10:FF:000001">
    <property type="entry name" value="Putative regulator of g-protein signaling 12"/>
    <property type="match status" value="1"/>
</dbReference>
<feature type="domain" description="RBD" evidence="8">
    <location>
        <begin position="1288"/>
        <end position="1358"/>
    </location>
</feature>
<dbReference type="InterPro" id="IPR024066">
    <property type="entry name" value="RGS_subdom1/3"/>
</dbReference>
<feature type="domain" description="RGS" evidence="7">
    <location>
        <begin position="978"/>
        <end position="1094"/>
    </location>
</feature>
<feature type="region of interest" description="Disordered" evidence="5">
    <location>
        <begin position="581"/>
        <end position="609"/>
    </location>
</feature>
<dbReference type="PANTHER" id="PTHR45945">
    <property type="entry name" value="REGULATOR OF G-PROTEIN SIGNALING LOCO"/>
    <property type="match status" value="1"/>
</dbReference>
<dbReference type="GO" id="GO:0005737">
    <property type="term" value="C:cytoplasm"/>
    <property type="evidence" value="ECO:0007669"/>
    <property type="project" value="UniProtKB-SubCell"/>
</dbReference>
<dbReference type="Gene3D" id="1.10.167.10">
    <property type="entry name" value="Regulator of G-protein Signalling 4, domain 2"/>
    <property type="match status" value="1"/>
</dbReference>
<feature type="region of interest" description="Disordered" evidence="5">
    <location>
        <begin position="1490"/>
        <end position="1517"/>
    </location>
</feature>
<dbReference type="SUPFAM" id="SSF50729">
    <property type="entry name" value="PH domain-like"/>
    <property type="match status" value="1"/>
</dbReference>
<dbReference type="SMART" id="SM00228">
    <property type="entry name" value="PDZ"/>
    <property type="match status" value="1"/>
</dbReference>
<dbReference type="GO" id="GO:0048699">
    <property type="term" value="P:generation of neurons"/>
    <property type="evidence" value="ECO:0007669"/>
    <property type="project" value="UniProtKB-ARBA"/>
</dbReference>
<dbReference type="InterPro" id="IPR036034">
    <property type="entry name" value="PDZ_sf"/>
</dbReference>
<dbReference type="PRINTS" id="PR01301">
    <property type="entry name" value="RGSPROTEIN"/>
</dbReference>
<dbReference type="GO" id="GO:0005886">
    <property type="term" value="C:plasma membrane"/>
    <property type="evidence" value="ECO:0007669"/>
    <property type="project" value="TreeGrafter"/>
</dbReference>
<feature type="domain" description="RBD" evidence="8">
    <location>
        <begin position="1217"/>
        <end position="1287"/>
    </location>
</feature>
<gene>
    <name evidence="9" type="primary">RGS</name>
</gene>
<keyword evidence="2" id="KW-0343">GTPase activation</keyword>
<dbReference type="PROSITE" id="PS50132">
    <property type="entry name" value="RGS"/>
    <property type="match status" value="1"/>
</dbReference>
<dbReference type="InterPro" id="IPR036305">
    <property type="entry name" value="RGS_sf"/>
</dbReference>
<evidence type="ECO:0000259" key="6">
    <source>
        <dbReference type="PROSITE" id="PS50106"/>
    </source>
</evidence>
<feature type="compositionally biased region" description="Polar residues" evidence="5">
    <location>
        <begin position="523"/>
        <end position="538"/>
    </location>
</feature>
<feature type="compositionally biased region" description="Polar residues" evidence="5">
    <location>
        <begin position="736"/>
        <end position="767"/>
    </location>
</feature>
<feature type="region of interest" description="Disordered" evidence="5">
    <location>
        <begin position="1"/>
        <end position="24"/>
    </location>
</feature>
<dbReference type="GO" id="GO:0005634">
    <property type="term" value="C:nucleus"/>
    <property type="evidence" value="ECO:0007669"/>
    <property type="project" value="TreeGrafter"/>
</dbReference>
<feature type="region of interest" description="Disordered" evidence="5">
    <location>
        <begin position="736"/>
        <end position="768"/>
    </location>
</feature>
<dbReference type="InterPro" id="IPR003109">
    <property type="entry name" value="GoLoco_motif"/>
</dbReference>
<sequence>MHHHHPLAPTQSNTGGASTSNNASVPALPNVGSINAGIGTAIVNNTSTSVGTTHVQQRRRKKRPNYGTRTVEVRRGYNGFGFTISGQQPCRLSCIVSNSPADQAGLRAGDFLISVNGLNVSKLPHETVVQLIGNSFGSIRMQIAENYYSDSSDEENAALMLQQQTTVSGLNSVLTNQLGLGVGGARAKPRYLHHKAKMHRLRNSPQKKRTVTLQQQQQLARAEQLSKCVSALKPMELQKLRPLIEDLPLPANSSAYVAPSVSAPKEPTAGVAAASNSAAELANVNAMARAPAAALEYRAIVGYLGTIEMPKQISHSSKLQTVRSCIRKLRQEKRQPNMVLMTILPDCLRLQAANGNTLASYASERLNYVSSSSESENRFFGLVTSAVHTSQMDEDDEDDDDIEAANVRNGQGVVGVGGVPGNNGNAHVSISNSCHVFVVDTKLCEHQAHVPRAAEFRIHCTRDPISSLCLEFPNNSEYVVNLIRSMYTMRIMPPVVRHHAAEDIVNGYGGVVAGGPAAAAHSPQPSNHSEISTTTSNSDSGIGFHNDCNNISDRILVVDFPGAPELRMRPMGARPMGIFNNFDNVTDKRPPTVRTVPEENSPPQSVDVASTSNAHCANSRPNLLANFNLIKSPATSLQTTRSCDDVLALVERSADDGETAALDQQSLIAPHASMDDISLHSSAPSASTMSCSAADEHLFLHPAACMLAMQHQKQRPTASQVYALLQDCLSRARNARQSLPSAHTTTDGLANAPNSQNGSSTGATAASTKRHSIGFEASDITPPVSALNVGTFETNTWKSLQDLRENEELHAPHAPDGINSEPDLLNSNLPANASPFRRAWGQSSFRTPRTDKRALQQLQLQQQSGQHQHLSPLVRRSSSMTASDNDVYIKSMHHTDCHDELKQTHSQHQIATSAAALVAARNAHAVAATTLTTTNVTSNSGNSKVASCINQLKIPQLKTTLAPATDNGVGGVTAWGTAFERLLEDPAGMHTFAEFLKKEFSAENIYFWTACERYRALESSDGRAAQAMAIFSKHLANGALEPVNVDSQARNLTQEKLESAEPDIFAPAQKQIFNLMKFDSYQRFIRSDMYKSCVEAEEKRQPLPYKAEDLDELLRTPAHQPVTVSSIVSKLKKSASNAEDRCRKSLLPWHRKTSSSKAPRDNADAPTDCKATTNKLAPLSSHSLKLAPVQNSQNDIHSSRSSLSSFDGLPGASILPGTCRVILSDASTTMVQARANETVGQLVERLLEKRGLCYQYYDVVAKGTTKSIDLQTSSQTLVGKDVLIEQRVAFKMDLPDRKVISVKSKPKKQLQEVVCPILHKYNYDIEAVQVVMRETQEPVDLSLTVTHADGQRLQAVWLKPPPLLHGNDYQNGNGCAAKVAKASTSTKSVSFPTALKQTNGGALRSTSSSSIPVSHSTQSALDEITNKVFTELMQVKVEAASAEKTQPLTTHNDKVNEHASLKSDDCASETSSIFERIRRRDNNIQSLKLKLKKRSTSSQHSEETNQSSHTTASNGQLAAPTAVNAALLDIKKPIIAKLKAGVKLQMPERVAENQDELLEGLKRAQLARLEDQRGTEINFELPDFLKNKENLNASKLRKARANLSPINKPPAQISVAATEEQPSQTAPQPTQQERPQPAPRLSITNKLKANATVSSAKQEQLNTDEARQTQPTTPLSANLTTTSLESEYAAALVGTNSCKGPPPLPPKPKVLPIKPSNWGAAACMSNSSTASTPTTPSTSMPTLPTPLSKNYTTVGLTNSVTTIAEDAPLLLHVASKHFSGNEIAPRKTHLSIAAEQPTSARCAYLEEPSSSFV</sequence>
<feature type="compositionally biased region" description="Polar residues" evidence="5">
    <location>
        <begin position="9"/>
        <end position="24"/>
    </location>
</feature>
<feature type="compositionally biased region" description="Basic and acidic residues" evidence="5">
    <location>
        <begin position="1451"/>
        <end position="1465"/>
    </location>
</feature>
<dbReference type="PROSITE" id="PS50106">
    <property type="entry name" value="PDZ"/>
    <property type="match status" value="1"/>
</dbReference>
<dbReference type="OrthoDB" id="196547at2759"/>
<accession>A0A034V1G3</accession>
<dbReference type="CDD" id="cd01817">
    <property type="entry name" value="RBD1_RGS12_like"/>
    <property type="match status" value="1"/>
</dbReference>